<accession>A0ACC1BKI7</accession>
<protein>
    <submittedName>
        <fullName evidence="1">Uncharacterized protein</fullName>
    </submittedName>
</protein>
<evidence type="ECO:0000313" key="1">
    <source>
        <dbReference type="EMBL" id="KAJ0099555.1"/>
    </source>
</evidence>
<proteinExistence type="predicted"/>
<comment type="caution">
    <text evidence="1">The sequence shown here is derived from an EMBL/GenBank/DDBJ whole genome shotgun (WGS) entry which is preliminary data.</text>
</comment>
<gene>
    <name evidence="1" type="ORF">Patl1_22248</name>
</gene>
<organism evidence="1 2">
    <name type="scientific">Pistacia atlantica</name>
    <dbReference type="NCBI Taxonomy" id="434234"/>
    <lineage>
        <taxon>Eukaryota</taxon>
        <taxon>Viridiplantae</taxon>
        <taxon>Streptophyta</taxon>
        <taxon>Embryophyta</taxon>
        <taxon>Tracheophyta</taxon>
        <taxon>Spermatophyta</taxon>
        <taxon>Magnoliopsida</taxon>
        <taxon>eudicotyledons</taxon>
        <taxon>Gunneridae</taxon>
        <taxon>Pentapetalae</taxon>
        <taxon>rosids</taxon>
        <taxon>malvids</taxon>
        <taxon>Sapindales</taxon>
        <taxon>Anacardiaceae</taxon>
        <taxon>Pistacia</taxon>
    </lineage>
</organism>
<evidence type="ECO:0000313" key="2">
    <source>
        <dbReference type="Proteomes" id="UP001164250"/>
    </source>
</evidence>
<reference evidence="2" key="1">
    <citation type="journal article" date="2023" name="G3 (Bethesda)">
        <title>Genome assembly and association tests identify interacting loci associated with vigor, precocity, and sex in interspecific pistachio rootstocks.</title>
        <authorList>
            <person name="Palmer W."/>
            <person name="Jacygrad E."/>
            <person name="Sagayaradj S."/>
            <person name="Cavanaugh K."/>
            <person name="Han R."/>
            <person name="Bertier L."/>
            <person name="Beede B."/>
            <person name="Kafkas S."/>
            <person name="Golino D."/>
            <person name="Preece J."/>
            <person name="Michelmore R."/>
        </authorList>
    </citation>
    <scope>NUCLEOTIDE SEQUENCE [LARGE SCALE GENOMIC DNA]</scope>
</reference>
<name>A0ACC1BKI7_9ROSI</name>
<sequence>MAILCILLSYNAANMYAYFFLLPFLVVNLQGSCVLRLLLPLRLPLSLRSCALDVVSVLRNVHLKQSRSSTCRRIWIEIQLIVMAPTLLNYTGYQFQGPGKCLVWLEPMVLGNQLPSRFWLEN</sequence>
<dbReference type="Proteomes" id="UP001164250">
    <property type="component" value="Chromosome 4"/>
</dbReference>
<dbReference type="EMBL" id="CM047900">
    <property type="protein sequence ID" value="KAJ0099555.1"/>
    <property type="molecule type" value="Genomic_DNA"/>
</dbReference>
<keyword evidence="2" id="KW-1185">Reference proteome</keyword>